<dbReference type="Proteomes" id="UP001501920">
    <property type="component" value="Chromosome 8"/>
</dbReference>
<dbReference type="PANTHER" id="PTHR18874:SF10">
    <property type="entry name" value="CENTROMERE PROTEIN F"/>
    <property type="match status" value="1"/>
</dbReference>
<reference evidence="3" key="2">
    <citation type="submission" date="2025-08" db="UniProtKB">
        <authorList>
            <consortium name="Ensembl"/>
        </authorList>
    </citation>
    <scope>IDENTIFICATION</scope>
</reference>
<evidence type="ECO:0000313" key="4">
    <source>
        <dbReference type="Proteomes" id="UP001501920"/>
    </source>
</evidence>
<dbReference type="GO" id="GO:0000922">
    <property type="term" value="C:spindle pole"/>
    <property type="evidence" value="ECO:0007669"/>
    <property type="project" value="TreeGrafter"/>
</dbReference>
<protein>
    <recommendedName>
        <fullName evidence="2">Centromere protein Cenp-F N-terminal domain-containing protein</fullName>
    </recommendedName>
</protein>
<proteinExistence type="predicted"/>
<dbReference type="PANTHER" id="PTHR18874">
    <property type="entry name" value="CMF/LEK/CENP CELL DIVISION-RELATED"/>
    <property type="match status" value="1"/>
</dbReference>
<keyword evidence="1" id="KW-0175">Coiled coil</keyword>
<evidence type="ECO:0000256" key="1">
    <source>
        <dbReference type="SAM" id="Coils"/>
    </source>
</evidence>
<feature type="domain" description="Centromere protein Cenp-F N-terminal" evidence="2">
    <location>
        <begin position="1"/>
        <end position="57"/>
    </location>
</feature>
<keyword evidence="4" id="KW-1185">Reference proteome</keyword>
<dbReference type="Ensembl" id="ENSPNAT00000073905.1">
    <property type="protein sequence ID" value="ENSPNAP00000074953.1"/>
    <property type="gene ID" value="ENSPNAG00000034860.1"/>
</dbReference>
<dbReference type="GeneTree" id="ENSGT00730000111187"/>
<organism evidence="3 4">
    <name type="scientific">Pygocentrus nattereri</name>
    <name type="common">Red-bellied piranha</name>
    <dbReference type="NCBI Taxonomy" id="42514"/>
    <lineage>
        <taxon>Eukaryota</taxon>
        <taxon>Metazoa</taxon>
        <taxon>Chordata</taxon>
        <taxon>Craniata</taxon>
        <taxon>Vertebrata</taxon>
        <taxon>Euteleostomi</taxon>
        <taxon>Actinopterygii</taxon>
        <taxon>Neopterygii</taxon>
        <taxon>Teleostei</taxon>
        <taxon>Ostariophysi</taxon>
        <taxon>Characiformes</taxon>
        <taxon>Characoidei</taxon>
        <taxon>Pygocentrus</taxon>
    </lineage>
</organism>
<dbReference type="GO" id="GO:0010389">
    <property type="term" value="P:regulation of G2/M transition of mitotic cell cycle"/>
    <property type="evidence" value="ECO:0007669"/>
    <property type="project" value="TreeGrafter"/>
</dbReference>
<dbReference type="GO" id="GO:0008017">
    <property type="term" value="F:microtubule binding"/>
    <property type="evidence" value="ECO:0007669"/>
    <property type="project" value="InterPro"/>
</dbReference>
<evidence type="ECO:0000313" key="3">
    <source>
        <dbReference type="Ensembl" id="ENSPNAP00000074953.1"/>
    </source>
</evidence>
<dbReference type="GO" id="GO:0000775">
    <property type="term" value="C:chromosome, centromeric region"/>
    <property type="evidence" value="ECO:0007669"/>
    <property type="project" value="InterPro"/>
</dbReference>
<dbReference type="GO" id="GO:0000278">
    <property type="term" value="P:mitotic cell cycle"/>
    <property type="evidence" value="ECO:0007669"/>
    <property type="project" value="TreeGrafter"/>
</dbReference>
<dbReference type="GO" id="GO:0051310">
    <property type="term" value="P:metaphase chromosome alignment"/>
    <property type="evidence" value="ECO:0007669"/>
    <property type="project" value="TreeGrafter"/>
</dbReference>
<sequence length="99" mass="11606">MSWATEDWTTGLSGRVLQKVQELQAHNEKLNRERQQRQLQLDNSEAALHKQKQKVAINVHLTYCLTYIRNKPLSVQFPKNVQGFCLSFHCKETSQCYRS</sequence>
<dbReference type="InterPro" id="IPR043513">
    <property type="entry name" value="Cenp-F"/>
</dbReference>
<feature type="coiled-coil region" evidence="1">
    <location>
        <begin position="13"/>
        <end position="47"/>
    </location>
</feature>
<dbReference type="AlphaFoldDB" id="A0AAR2LED1"/>
<dbReference type="GO" id="GO:0005634">
    <property type="term" value="C:nucleus"/>
    <property type="evidence" value="ECO:0007669"/>
    <property type="project" value="TreeGrafter"/>
</dbReference>
<dbReference type="Pfam" id="PF10481">
    <property type="entry name" value="CENP-F_N"/>
    <property type="match status" value="1"/>
</dbReference>
<name>A0AAR2LED1_PYGNA</name>
<dbReference type="GO" id="GO:0070840">
    <property type="term" value="F:dynein complex binding"/>
    <property type="evidence" value="ECO:0007669"/>
    <property type="project" value="TreeGrafter"/>
</dbReference>
<dbReference type="InterPro" id="IPR018463">
    <property type="entry name" value="Centromere_CenpF_N"/>
</dbReference>
<reference evidence="3 4" key="1">
    <citation type="submission" date="2020-10" db="EMBL/GenBank/DDBJ databases">
        <title>Pygocentrus nattereri (red-bellied piranha) genome, fPygNat1, primary haplotype.</title>
        <authorList>
            <person name="Myers G."/>
            <person name="Meyer A."/>
            <person name="Karagic N."/>
            <person name="Pippel M."/>
            <person name="Winkler S."/>
            <person name="Tracey A."/>
            <person name="Wood J."/>
            <person name="Formenti G."/>
            <person name="Howe K."/>
            <person name="Fedrigo O."/>
            <person name="Jarvis E.D."/>
        </authorList>
    </citation>
    <scope>NUCLEOTIDE SEQUENCE [LARGE SCALE GENOMIC DNA]</scope>
</reference>
<accession>A0AAR2LED1</accession>
<evidence type="ECO:0000259" key="2">
    <source>
        <dbReference type="Pfam" id="PF10481"/>
    </source>
</evidence>
<reference evidence="3" key="3">
    <citation type="submission" date="2025-09" db="UniProtKB">
        <authorList>
            <consortium name="Ensembl"/>
        </authorList>
    </citation>
    <scope>IDENTIFICATION</scope>
</reference>